<dbReference type="GO" id="GO:0008017">
    <property type="term" value="F:microtubule binding"/>
    <property type="evidence" value="ECO:0007669"/>
    <property type="project" value="InterPro"/>
</dbReference>
<evidence type="ECO:0000256" key="1">
    <source>
        <dbReference type="SAM" id="MobiDB-lite"/>
    </source>
</evidence>
<feature type="compositionally biased region" description="Polar residues" evidence="1">
    <location>
        <begin position="12"/>
        <end position="21"/>
    </location>
</feature>
<gene>
    <name evidence="2" type="ORF">C1H46_030612</name>
</gene>
<dbReference type="PANTHER" id="PTHR35502:SF2">
    <property type="entry name" value="PROTEIN MICROTUBULE BINDING PROTEIN 2C"/>
    <property type="match status" value="1"/>
</dbReference>
<dbReference type="PANTHER" id="PTHR35502">
    <property type="entry name" value="PROTEIN MICROTUBULE BINDING PROTEIN 2C"/>
    <property type="match status" value="1"/>
</dbReference>
<sequence>MRRRMYEPQHFLESQENSSNFGDPKSWLSVDANSFSTHRSTQSSLAHSSTATNSNLDRILFKDLVEIVPLVQSFIDQKASNSFMRRGSVAYTKTPSRESVSKKVEQKWRNAAQSIPARQKRDHRDNDGGRRAEEDRSLLSRDAEVKPRRMNYEKFLHEVEKDAVGAKECYCRAVLGSPGDGELLSLYAKLIWETHNV</sequence>
<organism evidence="2 3">
    <name type="scientific">Malus baccata</name>
    <name type="common">Siberian crab apple</name>
    <name type="synonym">Pyrus baccata</name>
    <dbReference type="NCBI Taxonomy" id="106549"/>
    <lineage>
        <taxon>Eukaryota</taxon>
        <taxon>Viridiplantae</taxon>
        <taxon>Streptophyta</taxon>
        <taxon>Embryophyta</taxon>
        <taxon>Tracheophyta</taxon>
        <taxon>Spermatophyta</taxon>
        <taxon>Magnoliopsida</taxon>
        <taxon>eudicotyledons</taxon>
        <taxon>Gunneridae</taxon>
        <taxon>Pentapetalae</taxon>
        <taxon>rosids</taxon>
        <taxon>fabids</taxon>
        <taxon>Rosales</taxon>
        <taxon>Rosaceae</taxon>
        <taxon>Amygdaloideae</taxon>
        <taxon>Maleae</taxon>
        <taxon>Malus</taxon>
    </lineage>
</organism>
<dbReference type="InterPro" id="IPR040289">
    <property type="entry name" value="MBP2C"/>
</dbReference>
<accession>A0A540LC59</accession>
<feature type="region of interest" description="Disordered" evidence="1">
    <location>
        <begin position="111"/>
        <end position="142"/>
    </location>
</feature>
<dbReference type="EMBL" id="VIEB01000663">
    <property type="protein sequence ID" value="TQD83852.1"/>
    <property type="molecule type" value="Genomic_DNA"/>
</dbReference>
<feature type="region of interest" description="Disordered" evidence="1">
    <location>
        <begin position="1"/>
        <end position="24"/>
    </location>
</feature>
<comment type="caution">
    <text evidence="2">The sequence shown here is derived from an EMBL/GenBank/DDBJ whole genome shotgun (WGS) entry which is preliminary data.</text>
</comment>
<name>A0A540LC59_MALBA</name>
<reference evidence="2 3" key="1">
    <citation type="journal article" date="2019" name="G3 (Bethesda)">
        <title>Sequencing of a Wild Apple (Malus baccata) Genome Unravels the Differences Between Cultivated and Wild Apple Species Regarding Disease Resistance and Cold Tolerance.</title>
        <authorList>
            <person name="Chen X."/>
        </authorList>
    </citation>
    <scope>NUCLEOTIDE SEQUENCE [LARGE SCALE GENOMIC DNA]</scope>
    <source>
        <strain evidence="3">cv. Shandingzi</strain>
        <tissue evidence="2">Leaves</tissue>
    </source>
</reference>
<evidence type="ECO:0000313" key="3">
    <source>
        <dbReference type="Proteomes" id="UP000315295"/>
    </source>
</evidence>
<dbReference type="GO" id="GO:0010497">
    <property type="term" value="P:plasmodesmata-mediated intercellular transport"/>
    <property type="evidence" value="ECO:0007669"/>
    <property type="project" value="InterPro"/>
</dbReference>
<evidence type="ECO:0000313" key="2">
    <source>
        <dbReference type="EMBL" id="TQD83852.1"/>
    </source>
</evidence>
<keyword evidence="3" id="KW-1185">Reference proteome</keyword>
<feature type="compositionally biased region" description="Basic and acidic residues" evidence="1">
    <location>
        <begin position="122"/>
        <end position="142"/>
    </location>
</feature>
<proteinExistence type="predicted"/>
<dbReference type="AlphaFoldDB" id="A0A540LC59"/>
<protein>
    <submittedName>
        <fullName evidence="2">Uncharacterized protein</fullName>
    </submittedName>
</protein>
<dbReference type="STRING" id="106549.A0A540LC59"/>
<dbReference type="Proteomes" id="UP000315295">
    <property type="component" value="Unassembled WGS sequence"/>
</dbReference>